<dbReference type="Gene3D" id="3.40.50.1820">
    <property type="entry name" value="alpha/beta hydrolase"/>
    <property type="match status" value="1"/>
</dbReference>
<reference evidence="7" key="1">
    <citation type="submission" date="2025-08" db="UniProtKB">
        <authorList>
            <consortium name="RefSeq"/>
        </authorList>
    </citation>
    <scope>IDENTIFICATION</scope>
    <source>
        <tissue evidence="7">Seedling</tissue>
    </source>
</reference>
<keyword evidence="3" id="KW-0378">Hydrolase</keyword>
<dbReference type="GO" id="GO:0034338">
    <property type="term" value="F:short-chain carboxylesterase activity"/>
    <property type="evidence" value="ECO:0007669"/>
    <property type="project" value="TreeGrafter"/>
</dbReference>
<dbReference type="SUPFAM" id="SSF53474">
    <property type="entry name" value="alpha/beta-Hydrolases"/>
    <property type="match status" value="1"/>
</dbReference>
<evidence type="ECO:0000256" key="4">
    <source>
        <dbReference type="PIRSR" id="PIRSR005211-1"/>
    </source>
</evidence>
<feature type="domain" description="AB hydrolase-1" evidence="5">
    <location>
        <begin position="127"/>
        <end position="365"/>
    </location>
</feature>
<evidence type="ECO:0000313" key="6">
    <source>
        <dbReference type="Proteomes" id="UP001652623"/>
    </source>
</evidence>
<sequence length="420" mass="45664">MARASLGSAPPTLNPFSHRRGLHQASGLAVSSAAMNAGTMPDHQTRTHPSLEIIGGSFLPALKTLTRPYNPFPIIGWNRHLETIFAAFFRSVPDVRLRRECLRMKDNGSVALDWVAGDNRRLPPDSPLLILLPGLTGGSDDSYVRHMLIRARSKGWRVVVFNSRGCGDSPVTTPQFYSASFLGDTCEVVAHVSARYPKANLYAVGWSLGANILVRYLGQESHACPLSGAVSLCNPFNLVIADEDFHKGFNNIYDKALASSLCKIFKKHALLFEDMSGDYNIPLAANAKTVREFDDGLTRVSFGFKSVDDYYSNSSSSDSIKDVCMPLLCIQAANDPIAPNRGIPRQDIKDNPNCLLIVTPKGGHLGWVAGAEAPLGAPWTDPVVMDFLEHLEKGSNKALGSSGNLEGVQERAEAVHHLEV</sequence>
<dbReference type="AlphaFoldDB" id="A0A6P4B330"/>
<dbReference type="InterPro" id="IPR050960">
    <property type="entry name" value="AB_hydrolase_4_sf"/>
</dbReference>
<dbReference type="InterPro" id="IPR000073">
    <property type="entry name" value="AB_hydrolase_1"/>
</dbReference>
<dbReference type="InterPro" id="IPR029058">
    <property type="entry name" value="AB_hydrolase_fold"/>
</dbReference>
<dbReference type="InterPro" id="IPR000952">
    <property type="entry name" value="AB_hydrolase_4_CS"/>
</dbReference>
<keyword evidence="2" id="KW-0719">Serine esterase</keyword>
<name>A0A6P4B330_ZIZJJ</name>
<dbReference type="PIRSF" id="PIRSF005211">
    <property type="entry name" value="Ab_hydro_YheT"/>
    <property type="match status" value="1"/>
</dbReference>
<dbReference type="InterPro" id="IPR012020">
    <property type="entry name" value="ABHD4"/>
</dbReference>
<dbReference type="GO" id="GO:0047372">
    <property type="term" value="F:monoacylglycerol lipase activity"/>
    <property type="evidence" value="ECO:0007669"/>
    <property type="project" value="TreeGrafter"/>
</dbReference>
<keyword evidence="6" id="KW-1185">Reference proteome</keyword>
<evidence type="ECO:0000313" key="7">
    <source>
        <dbReference type="RefSeq" id="XP_015896369.2"/>
    </source>
</evidence>
<organism evidence="6 7">
    <name type="scientific">Ziziphus jujuba</name>
    <name type="common">Chinese jujube</name>
    <name type="synonym">Ziziphus sativa</name>
    <dbReference type="NCBI Taxonomy" id="326968"/>
    <lineage>
        <taxon>Eukaryota</taxon>
        <taxon>Viridiplantae</taxon>
        <taxon>Streptophyta</taxon>
        <taxon>Embryophyta</taxon>
        <taxon>Tracheophyta</taxon>
        <taxon>Spermatophyta</taxon>
        <taxon>Magnoliopsida</taxon>
        <taxon>eudicotyledons</taxon>
        <taxon>Gunneridae</taxon>
        <taxon>Pentapetalae</taxon>
        <taxon>rosids</taxon>
        <taxon>fabids</taxon>
        <taxon>Rosales</taxon>
        <taxon>Rhamnaceae</taxon>
        <taxon>Paliureae</taxon>
        <taxon>Ziziphus</taxon>
    </lineage>
</organism>
<dbReference type="FunCoup" id="A0A6P4B330">
    <property type="interactions" value="930"/>
</dbReference>
<dbReference type="Pfam" id="PF00561">
    <property type="entry name" value="Abhydrolase_1"/>
    <property type="match status" value="1"/>
</dbReference>
<accession>A0A6P4B330</accession>
<evidence type="ECO:0000256" key="3">
    <source>
        <dbReference type="ARBA" id="ARBA00022801"/>
    </source>
</evidence>
<comment type="similarity">
    <text evidence="1">Belongs to the AB hydrolase superfamily. AB hydrolase 4 family.</text>
</comment>
<dbReference type="PANTHER" id="PTHR10794">
    <property type="entry name" value="ABHYDROLASE DOMAIN-CONTAINING PROTEIN"/>
    <property type="match status" value="1"/>
</dbReference>
<dbReference type="Proteomes" id="UP001652623">
    <property type="component" value="Chromosome 6"/>
</dbReference>
<dbReference type="KEGG" id="zju:107430090"/>
<protein>
    <submittedName>
        <fullName evidence="7">Embryogenesis-associated protein EMB8</fullName>
    </submittedName>
</protein>
<dbReference type="RefSeq" id="XP_015896369.2">
    <property type="nucleotide sequence ID" value="XM_016040883.4"/>
</dbReference>
<dbReference type="InParanoid" id="A0A6P4B330"/>
<dbReference type="PANTHER" id="PTHR10794:SF84">
    <property type="entry name" value="ESTERASE_LIPASE_THIOESTERASE FAMILY PROTEIN"/>
    <property type="match status" value="1"/>
</dbReference>
<dbReference type="GeneID" id="107430090"/>
<feature type="active site" description="Charge relay system" evidence="4">
    <location>
        <position position="207"/>
    </location>
</feature>
<evidence type="ECO:0000256" key="2">
    <source>
        <dbReference type="ARBA" id="ARBA00022487"/>
    </source>
</evidence>
<feature type="active site" description="Charge relay system" evidence="4">
    <location>
        <position position="335"/>
    </location>
</feature>
<evidence type="ECO:0000259" key="5">
    <source>
        <dbReference type="Pfam" id="PF00561"/>
    </source>
</evidence>
<feature type="active site" description="Charge relay system" evidence="4">
    <location>
        <position position="364"/>
    </location>
</feature>
<evidence type="ECO:0000256" key="1">
    <source>
        <dbReference type="ARBA" id="ARBA00010884"/>
    </source>
</evidence>
<dbReference type="PROSITE" id="PS01133">
    <property type="entry name" value="UPF0017"/>
    <property type="match status" value="1"/>
</dbReference>
<gene>
    <name evidence="7" type="primary">LOC107430090</name>
</gene>
<proteinExistence type="inferred from homology"/>